<dbReference type="PANTHER" id="PTHR47396">
    <property type="entry name" value="TYPE I RESTRICTION ENZYME ECOKI R PROTEIN"/>
    <property type="match status" value="1"/>
</dbReference>
<dbReference type="OrthoDB" id="9803459at2"/>
<dbReference type="GO" id="GO:0016787">
    <property type="term" value="F:hydrolase activity"/>
    <property type="evidence" value="ECO:0007669"/>
    <property type="project" value="InterPro"/>
</dbReference>
<dbReference type="AlphaFoldDB" id="Q07U63"/>
<gene>
    <name evidence="2" type="ordered locus">RPE_0562</name>
</gene>
<dbReference type="eggNOG" id="COG1061">
    <property type="taxonomic scope" value="Bacteria"/>
</dbReference>
<feature type="domain" description="Helicase/UvrB N-terminal" evidence="1">
    <location>
        <begin position="13"/>
        <end position="229"/>
    </location>
</feature>
<organism evidence="2">
    <name type="scientific">Rhodopseudomonas palustris (strain BisA53)</name>
    <dbReference type="NCBI Taxonomy" id="316055"/>
    <lineage>
        <taxon>Bacteria</taxon>
        <taxon>Pseudomonadati</taxon>
        <taxon>Pseudomonadota</taxon>
        <taxon>Alphaproteobacteria</taxon>
        <taxon>Hyphomicrobiales</taxon>
        <taxon>Nitrobacteraceae</taxon>
        <taxon>Rhodopseudomonas</taxon>
    </lineage>
</organism>
<protein>
    <submittedName>
        <fullName evidence="2">Type III restriction enzyme, res subunit</fullName>
    </submittedName>
</protein>
<evidence type="ECO:0000313" key="2">
    <source>
        <dbReference type="EMBL" id="ABJ04521.1"/>
    </source>
</evidence>
<dbReference type="InterPro" id="IPR050742">
    <property type="entry name" value="Helicase_Restrict-Modif_Enz"/>
</dbReference>
<accession>Q07U63</accession>
<dbReference type="PANTHER" id="PTHR47396:SF1">
    <property type="entry name" value="ATP-DEPENDENT HELICASE IRC3-RELATED"/>
    <property type="match status" value="1"/>
</dbReference>
<evidence type="ECO:0000259" key="1">
    <source>
        <dbReference type="Pfam" id="PF04851"/>
    </source>
</evidence>
<proteinExistence type="predicted"/>
<dbReference type="KEGG" id="rpe:RPE_0562"/>
<dbReference type="InterPro" id="IPR027417">
    <property type="entry name" value="P-loop_NTPase"/>
</dbReference>
<dbReference type="Pfam" id="PF04851">
    <property type="entry name" value="ResIII"/>
    <property type="match status" value="1"/>
</dbReference>
<name>Q07U63_RHOP5</name>
<dbReference type="InterPro" id="IPR006935">
    <property type="entry name" value="Helicase/UvrB_N"/>
</dbReference>
<dbReference type="GO" id="GO:0005524">
    <property type="term" value="F:ATP binding"/>
    <property type="evidence" value="ECO:0007669"/>
    <property type="project" value="InterPro"/>
</dbReference>
<dbReference type="REBASE" id="13695">
    <property type="entry name" value="RpaB53ORF561P"/>
</dbReference>
<sequence>MLQRQIQQIKARLSLRTPQAEALDILADVLETMEFSKGTDVAAALETIKATYPTVTDFERDFPSLCFALATGVGKTRLMGAFIAYLYLTGRSKHFFILAPNTTIYTKLVADFSQQNSPKYVFRGIAEFAQLPPIVETGDNWERGYAVRGDLLGDTAVVFVFNVDKINKEQGRIRKLHEYIGESYFAYLSSLPDLVLLMDEAHRYRANAGMNAIAELRPVIGLEMTATPRSVGARSTAFKNVIYDYPLGQAMADGYVKDPAVATREGFRADSVTPEQLERMKLEDGIHCHEHTKAELAIYAQQTGRKLVHPFMLVVAQDTGHAGEIRKYVESDEFFQGRYKGRVIEVHSGTRGEETEEATARLVALESDSQTDIVIHVNKLKEGWDVTNLYTIVPLRASASDILTEQTLGRGLRLPYGQRTGVEAIDRLTVIAHDRFDDVIKAARDPDSLISIRKTVVVGAGGDVSDVGAHVVESPSNVETSLTGTGGSFGESEQQPYVFETQEEREVAKVAWDVISREFERKIKTGIEKLETPEIQAEITRIVKEVMAPEQGTFETFERKTDVAATVAKVTKQLVMNTISIPEIVVLPTSDVNFGFKDFDLSNLEAIAKQPLSDQIMVQRLRDESRAFLARSVEGVKEERLENYLVRHLMDLPQVDYETQSELLFKLSGQMVKRLEAYLKTPEDVENVLIVHGKDLARFIFGQMQEHYWETATDYRASVSRGFVMLKPQAYNVPSEAFVRNFRTPISPLNLTPKYVFEGFAKCCYPYQKFDSDSEREFAVILESSSETAVLRWMKPGIGQFRIEYAAGQSYEPDFVVETDKETVIAEVKAKNEMSDPVVQAKAKAAQKWVYHANEHAKETGGKPWTYILVPHDAVKPSATLASLVSAYSQAKLI</sequence>
<dbReference type="HOGENOM" id="CLU_336717_0_0_5"/>
<dbReference type="SUPFAM" id="SSF52540">
    <property type="entry name" value="P-loop containing nucleoside triphosphate hydrolases"/>
    <property type="match status" value="2"/>
</dbReference>
<dbReference type="GO" id="GO:0003677">
    <property type="term" value="F:DNA binding"/>
    <property type="evidence" value="ECO:0007669"/>
    <property type="project" value="InterPro"/>
</dbReference>
<dbReference type="GO" id="GO:0005829">
    <property type="term" value="C:cytosol"/>
    <property type="evidence" value="ECO:0007669"/>
    <property type="project" value="TreeGrafter"/>
</dbReference>
<dbReference type="STRING" id="316055.RPE_0562"/>
<dbReference type="EMBL" id="CP000463">
    <property type="protein sequence ID" value="ABJ04521.1"/>
    <property type="molecule type" value="Genomic_DNA"/>
</dbReference>
<reference evidence="2" key="1">
    <citation type="submission" date="2006-09" db="EMBL/GenBank/DDBJ databases">
        <title>Complete sequence of Rhodopseudomonas palustris BisA53.</title>
        <authorList>
            <consortium name="US DOE Joint Genome Institute"/>
            <person name="Copeland A."/>
            <person name="Lucas S."/>
            <person name="Lapidus A."/>
            <person name="Barry K."/>
            <person name="Detter J.C."/>
            <person name="Glavina del Rio T."/>
            <person name="Hammon N."/>
            <person name="Israni S."/>
            <person name="Dalin E."/>
            <person name="Tice H."/>
            <person name="Pitluck S."/>
            <person name="Chain P."/>
            <person name="Malfatti S."/>
            <person name="Shin M."/>
            <person name="Vergez L."/>
            <person name="Schmutz J."/>
            <person name="Larimer F."/>
            <person name="Land M."/>
            <person name="Hauser L."/>
            <person name="Pelletier D.A."/>
            <person name="Kyrpides N."/>
            <person name="Kim E."/>
            <person name="Harwood C.S."/>
            <person name="Oda Y."/>
            <person name="Richardson P."/>
        </authorList>
    </citation>
    <scope>NUCLEOTIDE SEQUENCE [LARGE SCALE GENOMIC DNA]</scope>
    <source>
        <strain evidence="2">BisA53</strain>
    </source>
</reference>
<dbReference type="Gene3D" id="3.40.50.300">
    <property type="entry name" value="P-loop containing nucleotide triphosphate hydrolases"/>
    <property type="match status" value="2"/>
</dbReference>